<dbReference type="InterPro" id="IPR050833">
    <property type="entry name" value="Poly_Biosynth_Transport"/>
</dbReference>
<dbReference type="EMBL" id="FOXM01000020">
    <property type="protein sequence ID" value="SFQ41902.1"/>
    <property type="molecule type" value="Genomic_DNA"/>
</dbReference>
<feature type="transmembrane region" description="Helical" evidence="6">
    <location>
        <begin position="54"/>
        <end position="75"/>
    </location>
</feature>
<keyword evidence="4 6" id="KW-1133">Transmembrane helix</keyword>
<keyword evidence="3 6" id="KW-0812">Transmembrane</keyword>
<feature type="transmembrane region" description="Helical" evidence="6">
    <location>
        <begin position="435"/>
        <end position="453"/>
    </location>
</feature>
<feature type="transmembrane region" description="Helical" evidence="6">
    <location>
        <begin position="344"/>
        <end position="365"/>
    </location>
</feature>
<evidence type="ECO:0000256" key="2">
    <source>
        <dbReference type="ARBA" id="ARBA00022475"/>
    </source>
</evidence>
<keyword evidence="2" id="KW-1003">Cell membrane</keyword>
<dbReference type="RefSeq" id="WP_217648288.1">
    <property type="nucleotide sequence ID" value="NZ_FOXM01000020.1"/>
</dbReference>
<feature type="transmembrane region" description="Helical" evidence="6">
    <location>
        <begin position="398"/>
        <end position="415"/>
    </location>
</feature>
<feature type="transmembrane region" description="Helical" evidence="6">
    <location>
        <begin position="310"/>
        <end position="332"/>
    </location>
</feature>
<proteinExistence type="predicted"/>
<evidence type="ECO:0000256" key="4">
    <source>
        <dbReference type="ARBA" id="ARBA00022989"/>
    </source>
</evidence>
<dbReference type="Proteomes" id="UP000243084">
    <property type="component" value="Unassembled WGS sequence"/>
</dbReference>
<feature type="transmembrane region" description="Helical" evidence="6">
    <location>
        <begin position="459"/>
        <end position="478"/>
    </location>
</feature>
<sequence length="483" mass="52281">MRLIRQLSATAGRLLPKAPFARGVSVLVGGTAGAQMMMVLAAPLLTRLFTPEDFGLLAVYGGLLALFLVVAGLRYEIAIPLPEDEQVAANVTVLCLLVVTGTSLFSAILVYFAGDAIAHLLGVPLLSAYLWLLPAGVFFGGIYLALHYWAVRHKNFRDIAGTRIKQVFTTLTLQLLGYKLGPVALLLGHASGHGMGCLALGRHLVRSPSLKRVSAAGILAAARRYRRFPLFSTWAGLFNTAGTQLPPLMLAALFSPAAAGLYTLAQRVLGIPMAVIGTAIGGVFLANAAEAHRKQRLAPLVAKVHERLAHIAMPPALVLLLIAPELFTLVFGEQWHDAGYFAQWMVPWLYMTFVASPLSSLFDVMERQKLELLFQAVLLATRTATIIIGAMLDSLEMTIALFSLGSALCWIWPLLWINHSAGNSLGSLLRPTGHALLWAVACILPLLIAMAMFPGHPAWLLFLAITAAFIGGRYFVLFREIYR</sequence>
<feature type="transmembrane region" description="Helical" evidence="6">
    <location>
        <begin position="20"/>
        <end position="42"/>
    </location>
</feature>
<evidence type="ECO:0000256" key="6">
    <source>
        <dbReference type="SAM" id="Phobius"/>
    </source>
</evidence>
<reference evidence="8" key="1">
    <citation type="submission" date="2016-10" db="EMBL/GenBank/DDBJ databases">
        <authorList>
            <person name="Varghese N."/>
            <person name="Submissions S."/>
        </authorList>
    </citation>
    <scope>NUCLEOTIDE SEQUENCE [LARGE SCALE GENOMIC DNA]</scope>
    <source>
        <strain evidence="8">JCM 18195</strain>
    </source>
</reference>
<dbReference type="GO" id="GO:0005886">
    <property type="term" value="C:plasma membrane"/>
    <property type="evidence" value="ECO:0007669"/>
    <property type="project" value="UniProtKB-SubCell"/>
</dbReference>
<feature type="transmembrane region" description="Helical" evidence="6">
    <location>
        <begin position="87"/>
        <end position="114"/>
    </location>
</feature>
<keyword evidence="5 6" id="KW-0472">Membrane</keyword>
<evidence type="ECO:0000256" key="1">
    <source>
        <dbReference type="ARBA" id="ARBA00004651"/>
    </source>
</evidence>
<comment type="subcellular location">
    <subcellularLocation>
        <location evidence="1">Cell membrane</location>
        <topology evidence="1">Multi-pass membrane protein</topology>
    </subcellularLocation>
</comment>
<accession>A0A1I5YCG0</accession>
<name>A0A1I5YCG0_9GAMM</name>
<evidence type="ECO:0000313" key="7">
    <source>
        <dbReference type="EMBL" id="SFQ41902.1"/>
    </source>
</evidence>
<keyword evidence="8" id="KW-1185">Reference proteome</keyword>
<gene>
    <name evidence="7" type="ORF">SAMN05216229_12011</name>
</gene>
<protein>
    <submittedName>
        <fullName evidence="7">Membrane protein involved in the export of O-antigen and teichoic acid</fullName>
    </submittedName>
</protein>
<feature type="transmembrane region" description="Helical" evidence="6">
    <location>
        <begin position="126"/>
        <end position="149"/>
    </location>
</feature>
<feature type="transmembrane region" description="Helical" evidence="6">
    <location>
        <begin position="271"/>
        <end position="289"/>
    </location>
</feature>
<feature type="transmembrane region" description="Helical" evidence="6">
    <location>
        <begin position="372"/>
        <end position="392"/>
    </location>
</feature>
<organism evidence="7 8">
    <name type="scientific">Geopseudomonas sagittaria</name>
    <dbReference type="NCBI Taxonomy" id="1135990"/>
    <lineage>
        <taxon>Bacteria</taxon>
        <taxon>Pseudomonadati</taxon>
        <taxon>Pseudomonadota</taxon>
        <taxon>Gammaproteobacteria</taxon>
        <taxon>Pseudomonadales</taxon>
        <taxon>Pseudomonadaceae</taxon>
        <taxon>Geopseudomonas</taxon>
    </lineage>
</organism>
<dbReference type="Pfam" id="PF13440">
    <property type="entry name" value="Polysacc_synt_3"/>
    <property type="match status" value="1"/>
</dbReference>
<dbReference type="PANTHER" id="PTHR30250">
    <property type="entry name" value="PST FAMILY PREDICTED COLANIC ACID TRANSPORTER"/>
    <property type="match status" value="1"/>
</dbReference>
<evidence type="ECO:0000256" key="5">
    <source>
        <dbReference type="ARBA" id="ARBA00023136"/>
    </source>
</evidence>
<dbReference type="PANTHER" id="PTHR30250:SF28">
    <property type="entry name" value="POLYSACCHARIDE BIOSYNTHESIS PROTEIN"/>
    <property type="match status" value="1"/>
</dbReference>
<evidence type="ECO:0000256" key="3">
    <source>
        <dbReference type="ARBA" id="ARBA00022692"/>
    </source>
</evidence>
<dbReference type="AlphaFoldDB" id="A0A1I5YCG0"/>
<evidence type="ECO:0000313" key="8">
    <source>
        <dbReference type="Proteomes" id="UP000243084"/>
    </source>
</evidence>